<gene>
    <name evidence="1" type="ORF">B9Q02_12355</name>
</gene>
<evidence type="ECO:0000313" key="1">
    <source>
        <dbReference type="EMBL" id="PSN81946.1"/>
    </source>
</evidence>
<accession>A0A2R6A6A9</accession>
<dbReference type="Proteomes" id="UP000240569">
    <property type="component" value="Unassembled WGS sequence"/>
</dbReference>
<name>A0A2R6A6A9_9ARCH</name>
<sequence length="83" mass="8683">MEVDLVNSGSSVIFGAVATAGMAVDEYVDNSLVLYIPPGWSVQAQGNTTGLIPIQGISNVSLEWCVKHQGIVSCKQGTNSDTL</sequence>
<reference evidence="1 2" key="1">
    <citation type="submission" date="2017-04" db="EMBL/GenBank/DDBJ databases">
        <title>Novel microbial lineages endemic to geothermal iron-oxide mats fill important gaps in the evolutionary history of Archaea.</title>
        <authorList>
            <person name="Jay Z.J."/>
            <person name="Beam J.P."/>
            <person name="Dlakic M."/>
            <person name="Rusch D.B."/>
            <person name="Kozubal M.A."/>
            <person name="Inskeep W.P."/>
        </authorList>
    </citation>
    <scope>NUCLEOTIDE SEQUENCE [LARGE SCALE GENOMIC DNA]</scope>
    <source>
        <strain evidence="1">BE_D</strain>
    </source>
</reference>
<organism evidence="1 2">
    <name type="scientific">Candidatus Marsarchaeota G1 archaeon BE_D</name>
    <dbReference type="NCBI Taxonomy" id="1978156"/>
    <lineage>
        <taxon>Archaea</taxon>
        <taxon>Candidatus Marsarchaeota</taxon>
        <taxon>Candidatus Marsarchaeota group 1</taxon>
    </lineage>
</organism>
<comment type="caution">
    <text evidence="1">The sequence shown here is derived from an EMBL/GenBank/DDBJ whole genome shotgun (WGS) entry which is preliminary data.</text>
</comment>
<dbReference type="EMBL" id="NEXD01000194">
    <property type="protein sequence ID" value="PSN81946.1"/>
    <property type="molecule type" value="Genomic_DNA"/>
</dbReference>
<evidence type="ECO:0000313" key="2">
    <source>
        <dbReference type="Proteomes" id="UP000240569"/>
    </source>
</evidence>
<protein>
    <submittedName>
        <fullName evidence="1">Uncharacterized protein</fullName>
    </submittedName>
</protein>
<feature type="non-terminal residue" evidence="1">
    <location>
        <position position="83"/>
    </location>
</feature>
<dbReference type="AlphaFoldDB" id="A0A2R6A6A9"/>
<proteinExistence type="predicted"/>